<dbReference type="InterPro" id="IPR003445">
    <property type="entry name" value="Cat_transpt"/>
</dbReference>
<feature type="binding site" evidence="13">
    <location>
        <position position="113"/>
    </location>
    <ligand>
        <name>K(+)</name>
        <dbReference type="ChEBI" id="CHEBI:29103"/>
    </ligand>
</feature>
<evidence type="ECO:0000256" key="11">
    <source>
        <dbReference type="ARBA" id="ARBA00023136"/>
    </source>
</evidence>
<keyword evidence="7 14" id="KW-0812">Transmembrane</keyword>
<accession>A0A937HYG1</accession>
<reference evidence="15" key="1">
    <citation type="submission" date="2020-10" db="EMBL/GenBank/DDBJ databases">
        <title>Microbiome of the Black Sea water column analyzed by genome centric metagenomics.</title>
        <authorList>
            <person name="Cabello-Yeves P.J."/>
            <person name="Callieri C."/>
            <person name="Picazo A."/>
            <person name="Mehrshad M."/>
            <person name="Haro-Moreno J.M."/>
            <person name="Roda-Garcia J."/>
            <person name="Dzembekova N."/>
            <person name="Slabakova V."/>
            <person name="Slabakova N."/>
            <person name="Moncheva S."/>
            <person name="Rodriguez-Valera F."/>
        </authorList>
    </citation>
    <scope>NUCLEOTIDE SEQUENCE</scope>
    <source>
        <strain evidence="15">BS307-5m-G49</strain>
    </source>
</reference>
<evidence type="ECO:0000256" key="13">
    <source>
        <dbReference type="PIRSR" id="PIRSR006247-1"/>
    </source>
</evidence>
<keyword evidence="11 12" id="KW-0472">Membrane</keyword>
<feature type="transmembrane region" description="Helical" evidence="14">
    <location>
        <begin position="134"/>
        <end position="162"/>
    </location>
</feature>
<feature type="binding site" evidence="13">
    <location>
        <position position="222"/>
    </location>
    <ligand>
        <name>K(+)</name>
        <dbReference type="ChEBI" id="CHEBI:29103"/>
    </ligand>
</feature>
<evidence type="ECO:0000256" key="10">
    <source>
        <dbReference type="ARBA" id="ARBA00023065"/>
    </source>
</evidence>
<dbReference type="PIRSF" id="PIRSF006247">
    <property type="entry name" value="TrkH"/>
    <property type="match status" value="1"/>
</dbReference>
<keyword evidence="5 12" id="KW-0997">Cell inner membrane</keyword>
<evidence type="ECO:0000256" key="3">
    <source>
        <dbReference type="ARBA" id="ARBA00022448"/>
    </source>
</evidence>
<dbReference type="EMBL" id="JADHQC010000003">
    <property type="protein sequence ID" value="MBL6811476.1"/>
    <property type="molecule type" value="Genomic_DNA"/>
</dbReference>
<dbReference type="InterPro" id="IPR004772">
    <property type="entry name" value="TrkH"/>
</dbReference>
<dbReference type="AlphaFoldDB" id="A0A937HYG1"/>
<sequence length="483" mass="53640">MKFRLISRVLGIGLIAFSFLQLTPIIVSIIYSEDNITAFAYSFLITLAFGSFLYLVNFEKKYEGIRVKEGFLLTVLLWLFFTIFATLPLILGTKSNLTIVSAYFEATSGLTTTGATIFSDLSGEYYSILFYRGLLQWIGGLGIIVLAIALMPLLGIGGIQLYKGETQGPINQSKLRPKIAETAMVLVYIYLILTLLCFLSYFIAGMEYFDAVVHSFTTIAIGGFSNYNESFAFFKNNTIYILAVVFMFISGISFSLHYLSFSNFKLLNYVKDPEFGFYWKMLFLAFVVFLITIWFSSSEISSSVIVSSLFTVTSFATTTGFTVLDHTSFPTYLPQLLIFIGMMGACAGSTAGGFKAIRGLVLLNHARRELKKLIHPNLVLPLKIGKKKINSEVADSVWGFLTVYLLTFLVGSFILMGQGIDTETAFSAIAACLNNLGPGLGEVAYNYAGVDAFTKVLLAFVMILGRLEIYTLLVLFTAFFWKE</sequence>
<dbReference type="PANTHER" id="PTHR32024">
    <property type="entry name" value="TRK SYSTEM POTASSIUM UPTAKE PROTEIN TRKG-RELATED"/>
    <property type="match status" value="1"/>
</dbReference>
<feature type="transmembrane region" description="Helical" evidence="14">
    <location>
        <begin position="396"/>
        <end position="416"/>
    </location>
</feature>
<evidence type="ECO:0000256" key="6">
    <source>
        <dbReference type="ARBA" id="ARBA00022538"/>
    </source>
</evidence>
<feature type="transmembrane region" description="Helical" evidence="14">
    <location>
        <begin position="239"/>
        <end position="258"/>
    </location>
</feature>
<comment type="caution">
    <text evidence="15">The sequence shown here is derived from an EMBL/GenBank/DDBJ whole genome shotgun (WGS) entry which is preliminary data.</text>
</comment>
<feature type="binding site" evidence="13">
    <location>
        <position position="221"/>
    </location>
    <ligand>
        <name>K(+)</name>
        <dbReference type="ChEBI" id="CHEBI:29103"/>
    </ligand>
</feature>
<evidence type="ECO:0000256" key="1">
    <source>
        <dbReference type="ARBA" id="ARBA00004429"/>
    </source>
</evidence>
<keyword evidence="10 12" id="KW-0406">Ion transport</keyword>
<feature type="transmembrane region" description="Helical" evidence="14">
    <location>
        <begin position="304"/>
        <end position="324"/>
    </location>
</feature>
<evidence type="ECO:0000313" key="16">
    <source>
        <dbReference type="Proteomes" id="UP000744438"/>
    </source>
</evidence>
<evidence type="ECO:0000256" key="5">
    <source>
        <dbReference type="ARBA" id="ARBA00022519"/>
    </source>
</evidence>
<name>A0A937HYG1_9GAMM</name>
<dbReference type="Proteomes" id="UP000744438">
    <property type="component" value="Unassembled WGS sequence"/>
</dbReference>
<evidence type="ECO:0000313" key="15">
    <source>
        <dbReference type="EMBL" id="MBL6811476.1"/>
    </source>
</evidence>
<dbReference type="PANTHER" id="PTHR32024:SF2">
    <property type="entry name" value="TRK SYSTEM POTASSIUM UPTAKE PROTEIN TRKG-RELATED"/>
    <property type="match status" value="1"/>
</dbReference>
<feature type="binding site" evidence="13">
    <location>
        <position position="318"/>
    </location>
    <ligand>
        <name>K(+)</name>
        <dbReference type="ChEBI" id="CHEBI:29103"/>
    </ligand>
</feature>
<evidence type="ECO:0000256" key="8">
    <source>
        <dbReference type="ARBA" id="ARBA00022958"/>
    </source>
</evidence>
<feature type="binding site" evidence="13">
    <location>
        <position position="435"/>
    </location>
    <ligand>
        <name>K(+)</name>
        <dbReference type="ChEBI" id="CHEBI:29103"/>
    </ligand>
</feature>
<protein>
    <recommendedName>
        <fullName evidence="12">Trk system potassium uptake protein</fullName>
    </recommendedName>
</protein>
<evidence type="ECO:0000256" key="9">
    <source>
        <dbReference type="ARBA" id="ARBA00022989"/>
    </source>
</evidence>
<feature type="binding site" evidence="13">
    <location>
        <position position="112"/>
    </location>
    <ligand>
        <name>K(+)</name>
        <dbReference type="ChEBI" id="CHEBI:29103"/>
    </ligand>
</feature>
<feature type="transmembrane region" description="Helical" evidence="14">
    <location>
        <begin position="456"/>
        <end position="481"/>
    </location>
</feature>
<evidence type="ECO:0000256" key="14">
    <source>
        <dbReference type="SAM" id="Phobius"/>
    </source>
</evidence>
<dbReference type="GO" id="GO:0046872">
    <property type="term" value="F:metal ion binding"/>
    <property type="evidence" value="ECO:0007669"/>
    <property type="project" value="UniProtKB-KW"/>
</dbReference>
<keyword evidence="8 12" id="KW-0630">Potassium</keyword>
<feature type="transmembrane region" description="Helical" evidence="14">
    <location>
        <begin position="278"/>
        <end position="297"/>
    </location>
</feature>
<feature type="binding site" evidence="13">
    <location>
        <position position="319"/>
    </location>
    <ligand>
        <name>K(+)</name>
        <dbReference type="ChEBI" id="CHEBI:29103"/>
    </ligand>
</feature>
<comment type="function">
    <text evidence="12">Low-affinity potassium transport system. Interacts with Trk system potassium uptake protein TrkA.</text>
</comment>
<comment type="similarity">
    <text evidence="2 12">Belongs to the TrkH potassium transport family.</text>
</comment>
<dbReference type="Pfam" id="PF02386">
    <property type="entry name" value="TrkH"/>
    <property type="match status" value="1"/>
</dbReference>
<feature type="transmembrane region" description="Helical" evidence="14">
    <location>
        <begin position="208"/>
        <end position="227"/>
    </location>
</feature>
<feature type="transmembrane region" description="Helical" evidence="14">
    <location>
        <begin position="70"/>
        <end position="91"/>
    </location>
</feature>
<feature type="binding site" evidence="13">
    <location>
        <position position="436"/>
    </location>
    <ligand>
        <name>K(+)</name>
        <dbReference type="ChEBI" id="CHEBI:29103"/>
    </ligand>
</feature>
<feature type="transmembrane region" description="Helical" evidence="14">
    <location>
        <begin position="336"/>
        <end position="363"/>
    </location>
</feature>
<evidence type="ECO:0000256" key="4">
    <source>
        <dbReference type="ARBA" id="ARBA00022475"/>
    </source>
</evidence>
<proteinExistence type="inferred from homology"/>
<evidence type="ECO:0000256" key="12">
    <source>
        <dbReference type="PIRNR" id="PIRNR006247"/>
    </source>
</evidence>
<dbReference type="GO" id="GO:0005886">
    <property type="term" value="C:plasma membrane"/>
    <property type="evidence" value="ECO:0007669"/>
    <property type="project" value="UniProtKB-SubCell"/>
</dbReference>
<keyword evidence="3 12" id="KW-0813">Transport</keyword>
<feature type="transmembrane region" description="Helical" evidence="14">
    <location>
        <begin position="38"/>
        <end position="58"/>
    </location>
</feature>
<keyword evidence="4 12" id="KW-1003">Cell membrane</keyword>
<comment type="subcellular location">
    <subcellularLocation>
        <location evidence="1 12">Cell inner membrane</location>
        <topology evidence="1 12">Multi-pass membrane protein</topology>
    </subcellularLocation>
</comment>
<keyword evidence="9 14" id="KW-1133">Transmembrane helix</keyword>
<organism evidence="15 16">
    <name type="scientific">SAR86 cluster bacterium</name>
    <dbReference type="NCBI Taxonomy" id="2030880"/>
    <lineage>
        <taxon>Bacteria</taxon>
        <taxon>Pseudomonadati</taxon>
        <taxon>Pseudomonadota</taxon>
        <taxon>Gammaproteobacteria</taxon>
        <taxon>SAR86 cluster</taxon>
    </lineage>
</organism>
<feature type="transmembrane region" description="Helical" evidence="14">
    <location>
        <begin position="12"/>
        <end position="32"/>
    </location>
</feature>
<gene>
    <name evidence="15" type="ORF">ISQ63_01175</name>
</gene>
<keyword evidence="6 12" id="KW-0633">Potassium transport</keyword>
<evidence type="ECO:0000256" key="7">
    <source>
        <dbReference type="ARBA" id="ARBA00022692"/>
    </source>
</evidence>
<evidence type="ECO:0000256" key="2">
    <source>
        <dbReference type="ARBA" id="ARBA00009137"/>
    </source>
</evidence>
<feature type="transmembrane region" description="Helical" evidence="14">
    <location>
        <begin position="183"/>
        <end position="202"/>
    </location>
</feature>
<dbReference type="GO" id="GO:0015379">
    <property type="term" value="F:potassium:chloride symporter activity"/>
    <property type="evidence" value="ECO:0007669"/>
    <property type="project" value="InterPro"/>
</dbReference>
<keyword evidence="13" id="KW-0479">Metal-binding</keyword>